<comment type="caution">
    <text evidence="2">The sequence shown here is derived from an EMBL/GenBank/DDBJ whole genome shotgun (WGS) entry which is preliminary data.</text>
</comment>
<organism evidence="2 3">
    <name type="scientific">Podila minutissima</name>
    <dbReference type="NCBI Taxonomy" id="64525"/>
    <lineage>
        <taxon>Eukaryota</taxon>
        <taxon>Fungi</taxon>
        <taxon>Fungi incertae sedis</taxon>
        <taxon>Mucoromycota</taxon>
        <taxon>Mortierellomycotina</taxon>
        <taxon>Mortierellomycetes</taxon>
        <taxon>Mortierellales</taxon>
        <taxon>Mortierellaceae</taxon>
        <taxon>Podila</taxon>
    </lineage>
</organism>
<feature type="region of interest" description="Disordered" evidence="1">
    <location>
        <begin position="49"/>
        <end position="97"/>
    </location>
</feature>
<feature type="region of interest" description="Disordered" evidence="1">
    <location>
        <begin position="343"/>
        <end position="371"/>
    </location>
</feature>
<keyword evidence="3" id="KW-1185">Reference proteome</keyword>
<reference evidence="2" key="1">
    <citation type="journal article" date="2020" name="Fungal Divers.">
        <title>Resolving the Mortierellaceae phylogeny through synthesis of multi-gene phylogenetics and phylogenomics.</title>
        <authorList>
            <person name="Vandepol N."/>
            <person name="Liber J."/>
            <person name="Desiro A."/>
            <person name="Na H."/>
            <person name="Kennedy M."/>
            <person name="Barry K."/>
            <person name="Grigoriev I.V."/>
            <person name="Miller A.N."/>
            <person name="O'Donnell K."/>
            <person name="Stajich J.E."/>
            <person name="Bonito G."/>
        </authorList>
    </citation>
    <scope>NUCLEOTIDE SEQUENCE</scope>
    <source>
        <strain evidence="2">NVP1</strain>
    </source>
</reference>
<evidence type="ECO:0000313" key="3">
    <source>
        <dbReference type="Proteomes" id="UP000696485"/>
    </source>
</evidence>
<proteinExistence type="predicted"/>
<dbReference type="EMBL" id="JAAAUY010001191">
    <property type="protein sequence ID" value="KAF9323901.1"/>
    <property type="molecule type" value="Genomic_DNA"/>
</dbReference>
<evidence type="ECO:0000256" key="1">
    <source>
        <dbReference type="SAM" id="MobiDB-lite"/>
    </source>
</evidence>
<dbReference type="AlphaFoldDB" id="A0A9P5SAQ9"/>
<gene>
    <name evidence="2" type="ORF">BG006_001031</name>
</gene>
<accession>A0A9P5SAQ9</accession>
<feature type="compositionally biased region" description="Basic and acidic residues" evidence="1">
    <location>
        <begin position="212"/>
        <end position="225"/>
    </location>
</feature>
<name>A0A9P5SAQ9_9FUNG</name>
<dbReference type="Proteomes" id="UP000696485">
    <property type="component" value="Unassembled WGS sequence"/>
</dbReference>
<evidence type="ECO:0000313" key="2">
    <source>
        <dbReference type="EMBL" id="KAF9323901.1"/>
    </source>
</evidence>
<protein>
    <submittedName>
        <fullName evidence="2">Uncharacterized protein</fullName>
    </submittedName>
</protein>
<feature type="compositionally biased region" description="Acidic residues" evidence="1">
    <location>
        <begin position="189"/>
        <end position="211"/>
    </location>
</feature>
<sequence length="428" mass="48980">MSDFAEYLFNFACSKLESDPELDMRQQVLHSNLIRQILLLQSTQADSQHQSENDLHFSSKPSLLTPQSTQPERPYPSSPYLRYPQSPSEIDDYPQWSPFTFDDELDRTLPKFDDDIDMEDPGYVNINGSETSRIFPTGLCHNHVQGSCDNFQPSYFSEPQQPHDSYLTHLNQAQADWLDSVLEDLMEEDQQDSDYGDEDDDDDEEEEDEEDKHEYALGREHERDQVHIRHSTMDHTGAHFFDRESNMITTSAPSSSLHASSTSSTLSPWCLDEAQELPPERNILNDPIHPSKHVRRQEIGSNETQEPHAACFQEYQQHHQQPQLQARRPIYLACPSYFSPVSPSTPLSTSPPSPRLQPILVKPPLSTSPPLSPPRTLEAYFSDSFFHACPPCLGFHSSPSPSPSQREEVLRYKRFDQLKRDLSSSCTL</sequence>
<feature type="compositionally biased region" description="Polar residues" evidence="1">
    <location>
        <begin position="59"/>
        <end position="70"/>
    </location>
</feature>
<feature type="region of interest" description="Disordered" evidence="1">
    <location>
        <begin position="189"/>
        <end position="225"/>
    </location>
</feature>
<feature type="compositionally biased region" description="Low complexity" evidence="1">
    <location>
        <begin position="78"/>
        <end position="88"/>
    </location>
</feature>